<dbReference type="InterPro" id="IPR027443">
    <property type="entry name" value="IPNS-like_sf"/>
</dbReference>
<sequence>MEKGEGKLHMSCRNICEHCSHASSFTRRFSSKVPWKDTLYLRYSPKEDSPHIVEQYFQRTLVKVYQEYCNSMSILSLRIMELLGMSLSVQNSLFKEFFEDNESIARLNYLLYDPISLTVLHQYCFIAFVVNIGDTFMVRKFTHQNYIIIGLLQALSNGRYKSYHLFLFVCPDKDKLVSPPAELLDYNNPRLYCNFTRPALLELTRKHHRADTGTLRAYSMWLQDNNTKV</sequence>
<proteinExistence type="predicted"/>
<dbReference type="GO" id="GO:0009908">
    <property type="term" value="P:flower development"/>
    <property type="evidence" value="ECO:0000318"/>
    <property type="project" value="GO_Central"/>
</dbReference>
<dbReference type="AlphaFoldDB" id="A0A3Q7IFM4"/>
<dbReference type="EnsemblPlants" id="Solyc10g046820.2.1">
    <property type="protein sequence ID" value="Solyc10g046820.2.1"/>
    <property type="gene ID" value="Solyc10g046820.2"/>
</dbReference>
<accession>A0A3Q7IFM4</accession>
<dbReference type="OMA" id="CRNICEH"/>
<keyword evidence="2" id="KW-1185">Reference proteome</keyword>
<dbReference type="GO" id="GO:0009416">
    <property type="term" value="P:response to light stimulus"/>
    <property type="evidence" value="ECO:0000318"/>
    <property type="project" value="GO_Central"/>
</dbReference>
<reference evidence="1" key="2">
    <citation type="submission" date="2019-01" db="UniProtKB">
        <authorList>
            <consortium name="EnsemblPlants"/>
        </authorList>
    </citation>
    <scope>IDENTIFICATION</scope>
    <source>
        <strain evidence="1">cv. Heinz 1706</strain>
    </source>
</reference>
<dbReference type="Gene3D" id="2.60.120.330">
    <property type="entry name" value="B-lactam Antibiotic, Isopenicillin N Synthase, Chain"/>
    <property type="match status" value="2"/>
</dbReference>
<dbReference type="STRING" id="4081.A0A3Q7IFM4"/>
<organism evidence="1">
    <name type="scientific">Solanum lycopersicum</name>
    <name type="common">Tomato</name>
    <name type="synonym">Lycopersicon esculentum</name>
    <dbReference type="NCBI Taxonomy" id="4081"/>
    <lineage>
        <taxon>Eukaryota</taxon>
        <taxon>Viridiplantae</taxon>
        <taxon>Streptophyta</taxon>
        <taxon>Embryophyta</taxon>
        <taxon>Tracheophyta</taxon>
        <taxon>Spermatophyta</taxon>
        <taxon>Magnoliopsida</taxon>
        <taxon>eudicotyledons</taxon>
        <taxon>Gunneridae</taxon>
        <taxon>Pentapetalae</taxon>
        <taxon>asterids</taxon>
        <taxon>lamiids</taxon>
        <taxon>Solanales</taxon>
        <taxon>Solanaceae</taxon>
        <taxon>Solanoideae</taxon>
        <taxon>Solaneae</taxon>
        <taxon>Solanum</taxon>
        <taxon>Solanum subgen. Lycopersicon</taxon>
    </lineage>
</organism>
<dbReference type="GO" id="GO:0045544">
    <property type="term" value="F:gibberellin 20-oxidase activity"/>
    <property type="evidence" value="ECO:0000318"/>
    <property type="project" value="GO_Central"/>
</dbReference>
<dbReference type="Gramene" id="Solyc10g046820.2.1">
    <property type="protein sequence ID" value="Solyc10g046820.2.1"/>
    <property type="gene ID" value="Solyc10g046820.2"/>
</dbReference>
<dbReference type="Proteomes" id="UP000004994">
    <property type="component" value="Chromosome 10"/>
</dbReference>
<name>A0A3Q7IFM4_SOLLC</name>
<dbReference type="SUPFAM" id="SSF51197">
    <property type="entry name" value="Clavaminate synthase-like"/>
    <property type="match status" value="1"/>
</dbReference>
<dbReference type="InParanoid" id="A0A3Q7IFM4"/>
<evidence type="ECO:0000313" key="2">
    <source>
        <dbReference type="Proteomes" id="UP000004994"/>
    </source>
</evidence>
<dbReference type="GO" id="GO:0009686">
    <property type="term" value="P:gibberellin biosynthetic process"/>
    <property type="evidence" value="ECO:0000318"/>
    <property type="project" value="GO_Central"/>
</dbReference>
<protein>
    <submittedName>
        <fullName evidence="1">Uncharacterized protein</fullName>
    </submittedName>
</protein>
<dbReference type="GO" id="GO:0009826">
    <property type="term" value="P:unidimensional cell growth"/>
    <property type="evidence" value="ECO:0000318"/>
    <property type="project" value="GO_Central"/>
</dbReference>
<reference evidence="1" key="1">
    <citation type="journal article" date="2012" name="Nature">
        <title>The tomato genome sequence provides insights into fleshy fruit evolution.</title>
        <authorList>
            <consortium name="Tomato Genome Consortium"/>
        </authorList>
    </citation>
    <scope>NUCLEOTIDE SEQUENCE [LARGE SCALE GENOMIC DNA]</scope>
    <source>
        <strain evidence="1">cv. Heinz 1706</strain>
    </source>
</reference>
<dbReference type="PANTHER" id="PTHR47990">
    <property type="entry name" value="2-OXOGLUTARATE (2OG) AND FE(II)-DEPENDENT OXYGENASE SUPERFAMILY PROTEIN-RELATED"/>
    <property type="match status" value="1"/>
</dbReference>
<dbReference type="InterPro" id="IPR050231">
    <property type="entry name" value="Iron_ascorbate_oxido_reductase"/>
</dbReference>
<evidence type="ECO:0000313" key="1">
    <source>
        <dbReference type="EnsemblPlants" id="Solyc10g046820.2.1"/>
    </source>
</evidence>